<dbReference type="InterPro" id="IPR013785">
    <property type="entry name" value="Aldolase_TIM"/>
</dbReference>
<evidence type="ECO:0000256" key="1">
    <source>
        <dbReference type="ARBA" id="ARBA00001917"/>
    </source>
</evidence>
<sequence length="74" mass="8226">MDGGVQRGTQVRKALALGAKAVGLGRYYLFPLGAAGQPGVERALDLMRIEIERAMKLMGCRTVAELQRRHLRFR</sequence>
<organism evidence="4 5">
    <name type="scientific">Rhizopus delemar</name>
    <dbReference type="NCBI Taxonomy" id="936053"/>
    <lineage>
        <taxon>Eukaryota</taxon>
        <taxon>Fungi</taxon>
        <taxon>Fungi incertae sedis</taxon>
        <taxon>Mucoromycota</taxon>
        <taxon>Mucoromycotina</taxon>
        <taxon>Mucoromycetes</taxon>
        <taxon>Mucorales</taxon>
        <taxon>Mucorineae</taxon>
        <taxon>Rhizopodaceae</taxon>
        <taxon>Rhizopus</taxon>
    </lineage>
</organism>
<feature type="domain" description="FMN hydroxy acid dehydrogenase" evidence="3">
    <location>
        <begin position="1"/>
        <end position="74"/>
    </location>
</feature>
<dbReference type="AlphaFoldDB" id="A0A9P6XMX3"/>
<comment type="cofactor">
    <cofactor evidence="1">
        <name>FMN</name>
        <dbReference type="ChEBI" id="CHEBI:58210"/>
    </cofactor>
</comment>
<gene>
    <name evidence="4" type="ORF">G6F50_018360</name>
</gene>
<dbReference type="Gene3D" id="3.20.20.70">
    <property type="entry name" value="Aldolase class I"/>
    <property type="match status" value="1"/>
</dbReference>
<dbReference type="EMBL" id="JAANIU010017437">
    <property type="protein sequence ID" value="KAG1526777.1"/>
    <property type="molecule type" value="Genomic_DNA"/>
</dbReference>
<dbReference type="PANTHER" id="PTHR10578">
    <property type="entry name" value="S -2-HYDROXY-ACID OXIDASE-RELATED"/>
    <property type="match status" value="1"/>
</dbReference>
<evidence type="ECO:0000313" key="5">
    <source>
        <dbReference type="Proteomes" id="UP000740926"/>
    </source>
</evidence>
<keyword evidence="5" id="KW-1185">Reference proteome</keyword>
<dbReference type="InterPro" id="IPR000262">
    <property type="entry name" value="FMN-dep_DH"/>
</dbReference>
<name>A0A9P6XMX3_9FUNG</name>
<dbReference type="GO" id="GO:0016491">
    <property type="term" value="F:oxidoreductase activity"/>
    <property type="evidence" value="ECO:0007669"/>
    <property type="project" value="UniProtKB-KW"/>
</dbReference>
<protein>
    <recommendedName>
        <fullName evidence="3">FMN hydroxy acid dehydrogenase domain-containing protein</fullName>
    </recommendedName>
</protein>
<dbReference type="Pfam" id="PF01070">
    <property type="entry name" value="FMN_dh"/>
    <property type="match status" value="1"/>
</dbReference>
<dbReference type="Proteomes" id="UP000740926">
    <property type="component" value="Unassembled WGS sequence"/>
</dbReference>
<dbReference type="PANTHER" id="PTHR10578:SF149">
    <property type="entry name" value="2-HYDROXYACID OXIDASE 2"/>
    <property type="match status" value="1"/>
</dbReference>
<dbReference type="SUPFAM" id="SSF51395">
    <property type="entry name" value="FMN-linked oxidoreductases"/>
    <property type="match status" value="1"/>
</dbReference>
<accession>A0A9P6XMX3</accession>
<evidence type="ECO:0000259" key="3">
    <source>
        <dbReference type="PROSITE" id="PS51349"/>
    </source>
</evidence>
<evidence type="ECO:0000313" key="4">
    <source>
        <dbReference type="EMBL" id="KAG1526777.1"/>
    </source>
</evidence>
<dbReference type="InterPro" id="IPR037396">
    <property type="entry name" value="FMN_HAD"/>
</dbReference>
<comment type="caution">
    <text evidence="4">The sequence shown here is derived from an EMBL/GenBank/DDBJ whole genome shotgun (WGS) entry which is preliminary data.</text>
</comment>
<keyword evidence="2" id="KW-0560">Oxidoreductase</keyword>
<dbReference type="PROSITE" id="PS51349">
    <property type="entry name" value="FMN_HYDROXY_ACID_DH_2"/>
    <property type="match status" value="1"/>
</dbReference>
<reference evidence="4 5" key="1">
    <citation type="journal article" date="2020" name="Microb. Genom.">
        <title>Genetic diversity of clinical and environmental Mucorales isolates obtained from an investigation of mucormycosis cases among solid organ transplant recipients.</title>
        <authorList>
            <person name="Nguyen M.H."/>
            <person name="Kaul D."/>
            <person name="Muto C."/>
            <person name="Cheng S.J."/>
            <person name="Richter R.A."/>
            <person name="Bruno V.M."/>
            <person name="Liu G."/>
            <person name="Beyhan S."/>
            <person name="Sundermann A.J."/>
            <person name="Mounaud S."/>
            <person name="Pasculle A.W."/>
            <person name="Nierman W.C."/>
            <person name="Driscoll E."/>
            <person name="Cumbie R."/>
            <person name="Clancy C.J."/>
            <person name="Dupont C.L."/>
        </authorList>
    </citation>
    <scope>NUCLEOTIDE SEQUENCE [LARGE SCALE GENOMIC DNA]</scope>
    <source>
        <strain evidence="4 5">GL24</strain>
    </source>
</reference>
<evidence type="ECO:0000256" key="2">
    <source>
        <dbReference type="ARBA" id="ARBA00023002"/>
    </source>
</evidence>
<proteinExistence type="predicted"/>